<keyword evidence="6" id="KW-1185">Reference proteome</keyword>
<keyword evidence="2" id="KW-0285">Flavoprotein</keyword>
<dbReference type="GO" id="GO:0003955">
    <property type="term" value="F:NAD(P)H dehydrogenase (quinone) activity"/>
    <property type="evidence" value="ECO:0007669"/>
    <property type="project" value="TreeGrafter"/>
</dbReference>
<proteinExistence type="predicted"/>
<protein>
    <submittedName>
        <fullName evidence="5">Multimeric flavodoxin WrbA</fullName>
    </submittedName>
</protein>
<dbReference type="InterPro" id="IPR029039">
    <property type="entry name" value="Flavoprotein-like_sf"/>
</dbReference>
<evidence type="ECO:0000256" key="3">
    <source>
        <dbReference type="ARBA" id="ARBA00022643"/>
    </source>
</evidence>
<dbReference type="PANTHER" id="PTHR30546:SF23">
    <property type="entry name" value="FLAVOPROTEIN-LIKE PROTEIN YCP4-RELATED"/>
    <property type="match status" value="1"/>
</dbReference>
<dbReference type="AlphaFoldDB" id="A0A0K6H2C9"/>
<feature type="domain" description="Flavodoxin-like" evidence="4">
    <location>
        <begin position="5"/>
        <end position="180"/>
    </location>
</feature>
<dbReference type="SUPFAM" id="SSF52218">
    <property type="entry name" value="Flavoproteins"/>
    <property type="match status" value="1"/>
</dbReference>
<dbReference type="GO" id="GO:0010181">
    <property type="term" value="F:FMN binding"/>
    <property type="evidence" value="ECO:0007669"/>
    <property type="project" value="InterPro"/>
</dbReference>
<dbReference type="OrthoDB" id="9801479at2"/>
<dbReference type="PANTHER" id="PTHR30546">
    <property type="entry name" value="FLAVODOXIN-RELATED PROTEIN WRBA-RELATED"/>
    <property type="match status" value="1"/>
</dbReference>
<evidence type="ECO:0000313" key="6">
    <source>
        <dbReference type="Proteomes" id="UP000182598"/>
    </source>
</evidence>
<accession>A0A0K6H2C9</accession>
<gene>
    <name evidence="5" type="ORF">Ga0061064_1115</name>
</gene>
<dbReference type="Gene3D" id="3.40.50.360">
    <property type="match status" value="1"/>
</dbReference>
<reference evidence="6" key="1">
    <citation type="submission" date="2015-08" db="EMBL/GenBank/DDBJ databases">
        <authorList>
            <person name="Varghese N."/>
        </authorList>
    </citation>
    <scope>NUCLEOTIDE SEQUENCE [LARGE SCALE GENOMIC DNA]</scope>
    <source>
        <strain evidence="6">DSM 27808</strain>
    </source>
</reference>
<dbReference type="InterPro" id="IPR005025">
    <property type="entry name" value="FMN_Rdtase-like_dom"/>
</dbReference>
<sequence length="195" mass="20542">MRPQIIVLYYSRNGGTQKLADAIATGITQAGGDALLRTVAAAGEPASARDLALEPDELGPCDGLVMGSPVRFGHMASALQQFWERTSSVWLKGQLQGKPAAVFTSGSSMHSGQESTLLAMGVPLLHHGMMLCGIPYTEPAIQQTQSGGSPYGASHVSHQQQSTLSEHEYQAAVALGKRVTYAASALKPLQQQGKI</sequence>
<comment type="cofactor">
    <cofactor evidence="1">
        <name>FMN</name>
        <dbReference type="ChEBI" id="CHEBI:58210"/>
    </cofactor>
</comment>
<dbReference type="GO" id="GO:0009055">
    <property type="term" value="F:electron transfer activity"/>
    <property type="evidence" value="ECO:0007669"/>
    <property type="project" value="InterPro"/>
</dbReference>
<evidence type="ECO:0000256" key="1">
    <source>
        <dbReference type="ARBA" id="ARBA00001917"/>
    </source>
</evidence>
<organism evidence="5 6">
    <name type="scientific">Pseudidiomarina woesei</name>
    <dbReference type="NCBI Taxonomy" id="1381080"/>
    <lineage>
        <taxon>Bacteria</taxon>
        <taxon>Pseudomonadati</taxon>
        <taxon>Pseudomonadota</taxon>
        <taxon>Gammaproteobacteria</taxon>
        <taxon>Alteromonadales</taxon>
        <taxon>Idiomarinaceae</taxon>
        <taxon>Pseudidiomarina</taxon>
    </lineage>
</organism>
<keyword evidence="3" id="KW-0288">FMN</keyword>
<dbReference type="InterPro" id="IPR001226">
    <property type="entry name" value="Flavodoxin_CS"/>
</dbReference>
<evidence type="ECO:0000259" key="4">
    <source>
        <dbReference type="PROSITE" id="PS50902"/>
    </source>
</evidence>
<dbReference type="EMBL" id="CYHB01000002">
    <property type="protein sequence ID" value="CUA85127.1"/>
    <property type="molecule type" value="Genomic_DNA"/>
</dbReference>
<dbReference type="GO" id="GO:0016020">
    <property type="term" value="C:membrane"/>
    <property type="evidence" value="ECO:0007669"/>
    <property type="project" value="TreeGrafter"/>
</dbReference>
<evidence type="ECO:0000256" key="2">
    <source>
        <dbReference type="ARBA" id="ARBA00022630"/>
    </source>
</evidence>
<evidence type="ECO:0000313" key="5">
    <source>
        <dbReference type="EMBL" id="CUA85127.1"/>
    </source>
</evidence>
<dbReference type="PROSITE" id="PS00201">
    <property type="entry name" value="FLAVODOXIN"/>
    <property type="match status" value="1"/>
</dbReference>
<dbReference type="RefSeq" id="WP_055438775.1">
    <property type="nucleotide sequence ID" value="NZ_CYHB01000002.1"/>
</dbReference>
<dbReference type="PROSITE" id="PS50902">
    <property type="entry name" value="FLAVODOXIN_LIKE"/>
    <property type="match status" value="1"/>
</dbReference>
<dbReference type="Pfam" id="PF03358">
    <property type="entry name" value="FMN_red"/>
    <property type="match status" value="1"/>
</dbReference>
<name>A0A0K6H2C9_9GAMM</name>
<dbReference type="Proteomes" id="UP000182598">
    <property type="component" value="Unassembled WGS sequence"/>
</dbReference>
<dbReference type="InterPro" id="IPR008254">
    <property type="entry name" value="Flavodoxin/NO_synth"/>
</dbReference>